<protein>
    <submittedName>
        <fullName evidence="1">Uncharacterized protein</fullName>
    </submittedName>
</protein>
<dbReference type="Proteomes" id="UP000014680">
    <property type="component" value="Unassembled WGS sequence"/>
</dbReference>
<dbReference type="EMBL" id="KB207042">
    <property type="protein sequence ID" value="ELP85727.1"/>
    <property type="molecule type" value="Genomic_DNA"/>
</dbReference>
<dbReference type="RefSeq" id="XP_004185073.1">
    <property type="nucleotide sequence ID" value="XM_004185025.1"/>
</dbReference>
<dbReference type="VEuPathDB" id="AmoebaDB:EIN_332880"/>
<dbReference type="GeneID" id="14884698"/>
<reference evidence="1 2" key="1">
    <citation type="submission" date="2012-10" db="EMBL/GenBank/DDBJ databases">
        <authorList>
            <person name="Zafar N."/>
            <person name="Inman J."/>
            <person name="Hall N."/>
            <person name="Lorenzi H."/>
            <person name="Caler E."/>
        </authorList>
    </citation>
    <scope>NUCLEOTIDE SEQUENCE [LARGE SCALE GENOMIC DNA]</scope>
    <source>
        <strain evidence="1 2">IP1</strain>
    </source>
</reference>
<accession>A0A0A1TWX8</accession>
<sequence length="645" mass="75172">MNTQFLEKIEYFRHLGVVICDLGENCDEIFSVLDEKIKKRVFIYGKYISEYEEFDRTYSWEDDPDVKFDKETCLNFLKEEKQKTNFFEDFKKRNLEMVEKCASKTEYIKSNLSGLMFANYVLHKNVREIFFPQRGMEQMVLKGVANVKLDDFSCNRFELNKCMDVDIYLKNTKFVRMDMGCNIKIQLKGKCDYFLVQHVDGLSIKQDGDFPLLLTQSFECKNVELLNITSHQIICEKCKNLNFKNTCFEVAYFVFCCNSNLSLQQDVSTRNKFKLKLQPKVVFLKLEGSCVDGFQNGTKTKITDSDFSQFNNTFIKTHKELLSHFYSAVFVGKNIIKGTVNDPQKLANLPKSLPFVLKIDSFKKGVFTVGKTKKVILKVPSGSTFVCENVENVVWEKPTEKPIRDIPTTFIENIKTLDIHTINEKIKSCHKYEEPEDETKPQHCNFCTTNDYFWLNVVDDSSEEESLSKNTKIDFDKLPSKSITIVGKVAHRVALLKNYTEPSFKIEKGNFDTAIVVCDVYNMKSNDFSNIQTEEVILRKSKKNILLRFFDVGLQTYVYIPYKPNYKMLMSGYYTKYLQTKFMQLPNPPFYAKKYDFSEVKLNKVTKRLKSGGLKMKKLTASEKLQQTVNELFLEITWLVESVQM</sequence>
<proteinExistence type="predicted"/>
<keyword evidence="2" id="KW-1185">Reference proteome</keyword>
<dbReference type="KEGG" id="eiv:EIN_332880"/>
<evidence type="ECO:0000313" key="2">
    <source>
        <dbReference type="Proteomes" id="UP000014680"/>
    </source>
</evidence>
<organism evidence="1 2">
    <name type="scientific">Entamoeba invadens IP1</name>
    <dbReference type="NCBI Taxonomy" id="370355"/>
    <lineage>
        <taxon>Eukaryota</taxon>
        <taxon>Amoebozoa</taxon>
        <taxon>Evosea</taxon>
        <taxon>Archamoebae</taxon>
        <taxon>Mastigamoebida</taxon>
        <taxon>Entamoebidae</taxon>
        <taxon>Entamoeba</taxon>
    </lineage>
</organism>
<name>A0A0A1TWX8_ENTIV</name>
<dbReference type="AlphaFoldDB" id="A0A0A1TWX8"/>
<evidence type="ECO:0000313" key="1">
    <source>
        <dbReference type="EMBL" id="ELP85727.1"/>
    </source>
</evidence>
<gene>
    <name evidence="1" type="ORF">EIN_332880</name>
</gene>